<dbReference type="OrthoDB" id="2364174at2759"/>
<accession>A0A4P9XTG0</accession>
<reference evidence="3" key="1">
    <citation type="journal article" date="2018" name="Nat. Microbiol.">
        <title>Leveraging single-cell genomics to expand the fungal tree of life.</title>
        <authorList>
            <person name="Ahrendt S.R."/>
            <person name="Quandt C.A."/>
            <person name="Ciobanu D."/>
            <person name="Clum A."/>
            <person name="Salamov A."/>
            <person name="Andreopoulos B."/>
            <person name="Cheng J.F."/>
            <person name="Woyke T."/>
            <person name="Pelin A."/>
            <person name="Henrissat B."/>
            <person name="Reynolds N.K."/>
            <person name="Benny G.L."/>
            <person name="Smith M.E."/>
            <person name="James T.Y."/>
            <person name="Grigoriev I.V."/>
        </authorList>
    </citation>
    <scope>NUCLEOTIDE SEQUENCE [LARGE SCALE GENOMIC DNA]</scope>
    <source>
        <strain evidence="3">RSA 1356</strain>
    </source>
</reference>
<evidence type="ECO:0000313" key="3">
    <source>
        <dbReference type="Proteomes" id="UP000271241"/>
    </source>
</evidence>
<keyword evidence="3" id="KW-1185">Reference proteome</keyword>
<name>A0A4P9XTG0_9FUNG</name>
<dbReference type="Proteomes" id="UP000271241">
    <property type="component" value="Unassembled WGS sequence"/>
</dbReference>
<sequence>MTVVPSAPVKLPFVLRKNIRDNFDAKRGEFTERFRQITGTDYELCVDWAKLYEKLRDNADYGERLGEAANWYFDSLADNLERALKDDDMCREEFVDATEKRQFHLRLDDSISDSYNETRVADGILWILVQPNAFAYNCNNVGNNIIEALSANSVAPSDKPAQPEPSAPATPALPKSLPLALRKNIRDEFINKQGELLQRMKDATGGTVWTFAIDWEALYNGTAADNSYRERWGEAAYWYLDGFSNHVERLCKDDDMCTEALVEAASTHEVHIRLVE</sequence>
<proteinExistence type="predicted"/>
<dbReference type="AlphaFoldDB" id="A0A4P9XTG0"/>
<feature type="region of interest" description="Disordered" evidence="1">
    <location>
        <begin position="155"/>
        <end position="174"/>
    </location>
</feature>
<evidence type="ECO:0000256" key="1">
    <source>
        <dbReference type="SAM" id="MobiDB-lite"/>
    </source>
</evidence>
<dbReference type="EMBL" id="KZ992512">
    <property type="protein sequence ID" value="RKP09458.1"/>
    <property type="molecule type" value="Genomic_DNA"/>
</dbReference>
<evidence type="ECO:0000313" key="2">
    <source>
        <dbReference type="EMBL" id="RKP09458.1"/>
    </source>
</evidence>
<protein>
    <submittedName>
        <fullName evidence="2">Uncharacterized protein</fullName>
    </submittedName>
</protein>
<organism evidence="2 3">
    <name type="scientific">Thamnocephalis sphaerospora</name>
    <dbReference type="NCBI Taxonomy" id="78915"/>
    <lineage>
        <taxon>Eukaryota</taxon>
        <taxon>Fungi</taxon>
        <taxon>Fungi incertae sedis</taxon>
        <taxon>Zoopagomycota</taxon>
        <taxon>Zoopagomycotina</taxon>
        <taxon>Zoopagomycetes</taxon>
        <taxon>Zoopagales</taxon>
        <taxon>Sigmoideomycetaceae</taxon>
        <taxon>Thamnocephalis</taxon>
    </lineage>
</organism>
<feature type="non-terminal residue" evidence="2">
    <location>
        <position position="276"/>
    </location>
</feature>
<gene>
    <name evidence="2" type="ORF">THASP1DRAFT_22694</name>
</gene>